<protein>
    <submittedName>
        <fullName evidence="2">Uncharacterized protein</fullName>
    </submittedName>
</protein>
<sequence>MALVWKRLQRSIRPMFSMPAEPSSSLNPVSQPSSQANLPRSIPSSKPTTRGSIGPMLGLRIEPTSSSNPLSQSSSQANQPHILPSSKQTACNEHASSSNSISQSYKSCFSAKSHQLKSKPNKMPLSDHNEQQDSKPRSSSSDLEATKSAFDGTMNDDSSSEDGAK</sequence>
<feature type="region of interest" description="Disordered" evidence="1">
    <location>
        <begin position="13"/>
        <end position="165"/>
    </location>
</feature>
<keyword evidence="3" id="KW-1185">Reference proteome</keyword>
<dbReference type="EMBL" id="JBJUIK010000012">
    <property type="protein sequence ID" value="KAL3510064.1"/>
    <property type="molecule type" value="Genomic_DNA"/>
</dbReference>
<evidence type="ECO:0000313" key="3">
    <source>
        <dbReference type="Proteomes" id="UP001630127"/>
    </source>
</evidence>
<dbReference type="Proteomes" id="UP001630127">
    <property type="component" value="Unassembled WGS sequence"/>
</dbReference>
<accession>A0ABD2YTB2</accession>
<dbReference type="AlphaFoldDB" id="A0ABD2YTB2"/>
<feature type="compositionally biased region" description="Basic and acidic residues" evidence="1">
    <location>
        <begin position="125"/>
        <end position="136"/>
    </location>
</feature>
<feature type="compositionally biased region" description="Polar residues" evidence="1">
    <location>
        <begin position="85"/>
        <end position="95"/>
    </location>
</feature>
<evidence type="ECO:0000313" key="2">
    <source>
        <dbReference type="EMBL" id="KAL3510064.1"/>
    </source>
</evidence>
<feature type="compositionally biased region" description="Low complexity" evidence="1">
    <location>
        <begin position="96"/>
        <end position="107"/>
    </location>
</feature>
<feature type="compositionally biased region" description="Polar residues" evidence="1">
    <location>
        <begin position="35"/>
        <end position="51"/>
    </location>
</feature>
<evidence type="ECO:0000256" key="1">
    <source>
        <dbReference type="SAM" id="MobiDB-lite"/>
    </source>
</evidence>
<comment type="caution">
    <text evidence="2">The sequence shown here is derived from an EMBL/GenBank/DDBJ whole genome shotgun (WGS) entry which is preliminary data.</text>
</comment>
<gene>
    <name evidence="2" type="ORF">ACH5RR_029465</name>
</gene>
<name>A0ABD2YTB2_9GENT</name>
<organism evidence="2 3">
    <name type="scientific">Cinchona calisaya</name>
    <dbReference type="NCBI Taxonomy" id="153742"/>
    <lineage>
        <taxon>Eukaryota</taxon>
        <taxon>Viridiplantae</taxon>
        <taxon>Streptophyta</taxon>
        <taxon>Embryophyta</taxon>
        <taxon>Tracheophyta</taxon>
        <taxon>Spermatophyta</taxon>
        <taxon>Magnoliopsida</taxon>
        <taxon>eudicotyledons</taxon>
        <taxon>Gunneridae</taxon>
        <taxon>Pentapetalae</taxon>
        <taxon>asterids</taxon>
        <taxon>lamiids</taxon>
        <taxon>Gentianales</taxon>
        <taxon>Rubiaceae</taxon>
        <taxon>Cinchonoideae</taxon>
        <taxon>Cinchoneae</taxon>
        <taxon>Cinchona</taxon>
    </lineage>
</organism>
<feature type="compositionally biased region" description="Low complexity" evidence="1">
    <location>
        <begin position="65"/>
        <end position="80"/>
    </location>
</feature>
<feature type="compositionally biased region" description="Low complexity" evidence="1">
    <location>
        <begin position="22"/>
        <end position="34"/>
    </location>
</feature>
<proteinExistence type="predicted"/>
<reference evidence="2 3" key="1">
    <citation type="submission" date="2024-11" db="EMBL/GenBank/DDBJ databases">
        <title>A near-complete genome assembly of Cinchona calisaya.</title>
        <authorList>
            <person name="Lian D.C."/>
            <person name="Zhao X.W."/>
            <person name="Wei L."/>
        </authorList>
    </citation>
    <scope>NUCLEOTIDE SEQUENCE [LARGE SCALE GENOMIC DNA]</scope>
    <source>
        <tissue evidence="2">Nenye</tissue>
    </source>
</reference>